<name>A0ACB8BP69_9AGAM</name>
<organism evidence="1 2">
    <name type="scientific">Leucogyrophana mollusca</name>
    <dbReference type="NCBI Taxonomy" id="85980"/>
    <lineage>
        <taxon>Eukaryota</taxon>
        <taxon>Fungi</taxon>
        <taxon>Dikarya</taxon>
        <taxon>Basidiomycota</taxon>
        <taxon>Agaricomycotina</taxon>
        <taxon>Agaricomycetes</taxon>
        <taxon>Agaricomycetidae</taxon>
        <taxon>Boletales</taxon>
        <taxon>Boletales incertae sedis</taxon>
        <taxon>Leucogyrophana</taxon>
    </lineage>
</organism>
<protein>
    <submittedName>
        <fullName evidence="1">Uncharacterized protein</fullName>
    </submittedName>
</protein>
<sequence>MDMSRAMSTSSSLLALKSISSRSSATSASTTTSTSTECDSDYTPLSSGMTTPADDDVRPLDRLLKGYADQNGRRASLGTGFRAKPSSGLQDTPAPPSRSLSVAMRKVRRVARSLTVFRRKRADGVQLAFPSGTPTGPNSAGDNFYSLPNGQLSEQDLRSRSNQTQPGVRRSGTVTGSTIIESAFRRPRAQGFRLSNFSTLSRGVVLASTPAAPTAEKSDPLSVSEAHLGFNVMLTHVLRILFFLPWCAAVGGALLLFPAHLDLVAFAPGYLLRSPRGIRRFSHWADCALQHVMIFLALTTVLVCYDKTVGVSLGGALVSRFVYVWNDFRVDRNIPLGEDDRQTLFLVATDRAFVGDEIVVRDQSGVAVRVKESSMD</sequence>
<keyword evidence="2" id="KW-1185">Reference proteome</keyword>
<accession>A0ACB8BP69</accession>
<evidence type="ECO:0000313" key="2">
    <source>
        <dbReference type="Proteomes" id="UP000790709"/>
    </source>
</evidence>
<dbReference type="EMBL" id="MU266373">
    <property type="protein sequence ID" value="KAH7927003.1"/>
    <property type="molecule type" value="Genomic_DNA"/>
</dbReference>
<evidence type="ECO:0000313" key="1">
    <source>
        <dbReference type="EMBL" id="KAH7927003.1"/>
    </source>
</evidence>
<gene>
    <name evidence="1" type="ORF">BV22DRAFT_308914</name>
</gene>
<proteinExistence type="predicted"/>
<comment type="caution">
    <text evidence="1">The sequence shown here is derived from an EMBL/GenBank/DDBJ whole genome shotgun (WGS) entry which is preliminary data.</text>
</comment>
<reference evidence="1" key="1">
    <citation type="journal article" date="2021" name="New Phytol.">
        <title>Evolutionary innovations through gain and loss of genes in the ectomycorrhizal Boletales.</title>
        <authorList>
            <person name="Wu G."/>
            <person name="Miyauchi S."/>
            <person name="Morin E."/>
            <person name="Kuo A."/>
            <person name="Drula E."/>
            <person name="Varga T."/>
            <person name="Kohler A."/>
            <person name="Feng B."/>
            <person name="Cao Y."/>
            <person name="Lipzen A."/>
            <person name="Daum C."/>
            <person name="Hundley H."/>
            <person name="Pangilinan J."/>
            <person name="Johnson J."/>
            <person name="Barry K."/>
            <person name="LaButti K."/>
            <person name="Ng V."/>
            <person name="Ahrendt S."/>
            <person name="Min B."/>
            <person name="Choi I.G."/>
            <person name="Park H."/>
            <person name="Plett J.M."/>
            <person name="Magnuson J."/>
            <person name="Spatafora J.W."/>
            <person name="Nagy L.G."/>
            <person name="Henrissat B."/>
            <person name="Grigoriev I.V."/>
            <person name="Yang Z.L."/>
            <person name="Xu J."/>
            <person name="Martin F.M."/>
        </authorList>
    </citation>
    <scope>NUCLEOTIDE SEQUENCE</scope>
    <source>
        <strain evidence="1">KUC20120723A-06</strain>
    </source>
</reference>
<dbReference type="Proteomes" id="UP000790709">
    <property type="component" value="Unassembled WGS sequence"/>
</dbReference>